<keyword evidence="1" id="KW-0472">Membrane</keyword>
<gene>
    <name evidence="2" type="ORF">VFH_IV155200</name>
</gene>
<dbReference type="Proteomes" id="UP001157006">
    <property type="component" value="Chromosome 4"/>
</dbReference>
<feature type="transmembrane region" description="Helical" evidence="1">
    <location>
        <begin position="6"/>
        <end position="27"/>
    </location>
</feature>
<dbReference type="EMBL" id="OX451739">
    <property type="protein sequence ID" value="CAI8609889.1"/>
    <property type="molecule type" value="Genomic_DNA"/>
</dbReference>
<name>A0AAV1AIQ3_VICFA</name>
<dbReference type="AlphaFoldDB" id="A0AAV1AIQ3"/>
<evidence type="ECO:0000313" key="2">
    <source>
        <dbReference type="EMBL" id="CAI8609889.1"/>
    </source>
</evidence>
<accession>A0AAV1AIQ3</accession>
<evidence type="ECO:0000256" key="1">
    <source>
        <dbReference type="SAM" id="Phobius"/>
    </source>
</evidence>
<keyword evidence="3" id="KW-1185">Reference proteome</keyword>
<reference evidence="2 3" key="1">
    <citation type="submission" date="2023-01" db="EMBL/GenBank/DDBJ databases">
        <authorList>
            <person name="Kreplak J."/>
        </authorList>
    </citation>
    <scope>NUCLEOTIDE SEQUENCE [LARGE SCALE GENOMIC DNA]</scope>
</reference>
<protein>
    <submittedName>
        <fullName evidence="2">Uncharacterized protein</fullName>
    </submittedName>
</protein>
<sequence>MNGNMLYVMTLCSEFVNALFCIALYMFELTRPTELCECWILNGPDTCEDFMLLFMWQEAWVEFLFNWLNIDDIGDAQGDNLKMKKLGKEGRS</sequence>
<evidence type="ECO:0000313" key="3">
    <source>
        <dbReference type="Proteomes" id="UP001157006"/>
    </source>
</evidence>
<organism evidence="2 3">
    <name type="scientific">Vicia faba</name>
    <name type="common">Broad bean</name>
    <name type="synonym">Faba vulgaris</name>
    <dbReference type="NCBI Taxonomy" id="3906"/>
    <lineage>
        <taxon>Eukaryota</taxon>
        <taxon>Viridiplantae</taxon>
        <taxon>Streptophyta</taxon>
        <taxon>Embryophyta</taxon>
        <taxon>Tracheophyta</taxon>
        <taxon>Spermatophyta</taxon>
        <taxon>Magnoliopsida</taxon>
        <taxon>eudicotyledons</taxon>
        <taxon>Gunneridae</taxon>
        <taxon>Pentapetalae</taxon>
        <taxon>rosids</taxon>
        <taxon>fabids</taxon>
        <taxon>Fabales</taxon>
        <taxon>Fabaceae</taxon>
        <taxon>Papilionoideae</taxon>
        <taxon>50 kb inversion clade</taxon>
        <taxon>NPAAA clade</taxon>
        <taxon>Hologalegina</taxon>
        <taxon>IRL clade</taxon>
        <taxon>Fabeae</taxon>
        <taxon>Vicia</taxon>
    </lineage>
</organism>
<keyword evidence="1" id="KW-0812">Transmembrane</keyword>
<keyword evidence="1" id="KW-1133">Transmembrane helix</keyword>
<proteinExistence type="predicted"/>